<organism evidence="2 3">
    <name type="scientific">Billgrantia campisalis</name>
    <dbReference type="NCBI Taxonomy" id="74661"/>
    <lineage>
        <taxon>Bacteria</taxon>
        <taxon>Pseudomonadati</taxon>
        <taxon>Pseudomonadota</taxon>
        <taxon>Gammaproteobacteria</taxon>
        <taxon>Oceanospirillales</taxon>
        <taxon>Halomonadaceae</taxon>
        <taxon>Billgrantia</taxon>
    </lineage>
</organism>
<feature type="domain" description="Amine oxidase" evidence="1">
    <location>
        <begin position="112"/>
        <end position="335"/>
    </location>
</feature>
<dbReference type="RefSeq" id="WP_238978600.1">
    <property type="nucleotide sequence ID" value="NZ_JABFUC010000016.1"/>
</dbReference>
<dbReference type="InterPro" id="IPR036188">
    <property type="entry name" value="FAD/NAD-bd_sf"/>
</dbReference>
<dbReference type="PANTHER" id="PTHR16128">
    <property type="entry name" value="FAD/NAD(P)-BINDING OXIDOREDUCTASE FAMILY PROTEIN"/>
    <property type="match status" value="1"/>
</dbReference>
<evidence type="ECO:0000259" key="1">
    <source>
        <dbReference type="Pfam" id="PF01593"/>
    </source>
</evidence>
<dbReference type="SUPFAM" id="SSF51905">
    <property type="entry name" value="FAD/NAD(P)-binding domain"/>
    <property type="match status" value="1"/>
</dbReference>
<dbReference type="InterPro" id="IPR002937">
    <property type="entry name" value="Amino_oxidase"/>
</dbReference>
<gene>
    <name evidence="2" type="ORF">HOP52_17040</name>
</gene>
<dbReference type="Proteomes" id="UP000814385">
    <property type="component" value="Unassembled WGS sequence"/>
</dbReference>
<sequence>MTQTAPCSTAIIGAGIAGLACARALHSAGWPVTLFEKSRGPGGRLATRRLAEASLDIGAQFFSVRDERFQREVERWRRDGQIAPWPQRVWRVEAGQWHRHHDGRTRYIGTPRMSALTRHLAEGLTLQVDTRIVQLARDSAGWWLHDHGGHRHGPYDQVVVSAPTPQAESLVAAHEASLGEACRRVIQRPCWAAWARLAAPLPRLPGVPQDWQAAMPAEGPLRFVARNDSKPGRAEQGESLTLLARLPWSQEHLEADAAWVVAALLDALRTALPDGVELPAPSETGAHRWRYAQPDVFASGEAINRDYRRGAGGLALCGDGWRGPRVEDAWLSGYHLGQALINGN</sequence>
<dbReference type="PANTHER" id="PTHR16128:SF5">
    <property type="entry name" value="FAD_NAD(P)-BINDING OXIDOREDUCTASE FAMILY PROTEIN"/>
    <property type="match status" value="1"/>
</dbReference>
<evidence type="ECO:0000313" key="3">
    <source>
        <dbReference type="Proteomes" id="UP000814385"/>
    </source>
</evidence>
<reference evidence="2 3" key="1">
    <citation type="submission" date="2020-05" db="EMBL/GenBank/DDBJ databases">
        <title>Comparative genomic analysis of denitrifying bacteria from Halomonas genus.</title>
        <authorList>
            <person name="Wang L."/>
            <person name="Shao Z."/>
        </authorList>
    </citation>
    <scope>NUCLEOTIDE SEQUENCE [LARGE SCALE GENOMIC DNA]</scope>
    <source>
        <strain evidence="2 3">A4</strain>
    </source>
</reference>
<dbReference type="EMBL" id="JABFUC010000016">
    <property type="protein sequence ID" value="MCG6659462.1"/>
    <property type="molecule type" value="Genomic_DNA"/>
</dbReference>
<proteinExistence type="predicted"/>
<dbReference type="Pfam" id="PF01593">
    <property type="entry name" value="Amino_oxidase"/>
    <property type="match status" value="1"/>
</dbReference>
<keyword evidence="3" id="KW-1185">Reference proteome</keyword>
<dbReference type="Gene3D" id="3.50.50.60">
    <property type="entry name" value="FAD/NAD(P)-binding domain"/>
    <property type="match status" value="1"/>
</dbReference>
<protein>
    <submittedName>
        <fullName evidence="2">NAD(P)-binding protein</fullName>
    </submittedName>
</protein>
<dbReference type="Pfam" id="PF13450">
    <property type="entry name" value="NAD_binding_8"/>
    <property type="match status" value="1"/>
</dbReference>
<evidence type="ECO:0000313" key="2">
    <source>
        <dbReference type="EMBL" id="MCG6659462.1"/>
    </source>
</evidence>
<accession>A0ABS9PCF9</accession>
<dbReference type="Gene3D" id="3.90.660.10">
    <property type="match status" value="1"/>
</dbReference>
<name>A0ABS9PCF9_9GAMM</name>
<comment type="caution">
    <text evidence="2">The sequence shown here is derived from an EMBL/GenBank/DDBJ whole genome shotgun (WGS) entry which is preliminary data.</text>
</comment>